<dbReference type="EMBL" id="JAANNP010000071">
    <property type="protein sequence ID" value="NHC15933.1"/>
    <property type="molecule type" value="Genomic_DNA"/>
</dbReference>
<dbReference type="Gene3D" id="3.20.20.150">
    <property type="entry name" value="Divalent-metal-dependent TIM barrel enzymes"/>
    <property type="match status" value="1"/>
</dbReference>
<proteinExistence type="predicted"/>
<evidence type="ECO:0000313" key="3">
    <source>
        <dbReference type="Proteomes" id="UP000800981"/>
    </source>
</evidence>
<keyword evidence="3" id="KW-1185">Reference proteome</keyword>
<gene>
    <name evidence="2" type="ORF">G9H71_19295</name>
</gene>
<feature type="non-terminal residue" evidence="2">
    <location>
        <position position="1"/>
    </location>
</feature>
<protein>
    <recommendedName>
        <fullName evidence="1">FIMAH domain-containing protein</fullName>
    </recommendedName>
</protein>
<dbReference type="SUPFAM" id="SSF51658">
    <property type="entry name" value="Xylose isomerase-like"/>
    <property type="match status" value="1"/>
</dbReference>
<dbReference type="InterPro" id="IPR054470">
    <property type="entry name" value="FIMAH_dom"/>
</dbReference>
<evidence type="ECO:0000313" key="2">
    <source>
        <dbReference type="EMBL" id="NHC15933.1"/>
    </source>
</evidence>
<dbReference type="Proteomes" id="UP000800981">
    <property type="component" value="Unassembled WGS sequence"/>
</dbReference>
<accession>A0ABX0H3H5</accession>
<dbReference type="RefSeq" id="WP_231135120.1">
    <property type="nucleotide sequence ID" value="NZ_JAANNP010000071.1"/>
</dbReference>
<reference evidence="2 3" key="1">
    <citation type="submission" date="2020-03" db="EMBL/GenBank/DDBJ databases">
        <title>Two novel Motilibacter sp.</title>
        <authorList>
            <person name="Liu S."/>
        </authorList>
    </citation>
    <scope>NUCLEOTIDE SEQUENCE [LARGE SCALE GENOMIC DNA]</scope>
    <source>
        <strain evidence="2 3">E257</strain>
    </source>
</reference>
<evidence type="ECO:0000259" key="1">
    <source>
        <dbReference type="Pfam" id="PF22888"/>
    </source>
</evidence>
<organism evidence="2 3">
    <name type="scientific">Motilibacter deserti</name>
    <dbReference type="NCBI Taxonomy" id="2714956"/>
    <lineage>
        <taxon>Bacteria</taxon>
        <taxon>Bacillati</taxon>
        <taxon>Actinomycetota</taxon>
        <taxon>Actinomycetes</taxon>
        <taxon>Motilibacterales</taxon>
        <taxon>Motilibacteraceae</taxon>
        <taxon>Motilibacter</taxon>
    </lineage>
</organism>
<dbReference type="InterPro" id="IPR036237">
    <property type="entry name" value="Xyl_isomerase-like_sf"/>
</dbReference>
<feature type="domain" description="FIMAH" evidence="1">
    <location>
        <begin position="211"/>
        <end position="284"/>
    </location>
</feature>
<comment type="caution">
    <text evidence="2">The sequence shown here is derived from an EMBL/GenBank/DDBJ whole genome shotgun (WGS) entry which is preliminary data.</text>
</comment>
<dbReference type="Pfam" id="PF22888">
    <property type="entry name" value="FIMAH"/>
    <property type="match status" value="1"/>
</dbReference>
<name>A0ABX0H3H5_9ACTN</name>
<sequence length="301" mass="32542">ALPYIGTANDFPGTTVAAIQAGAAAFAAAQVKAATYGLRIYQHNHANEFMFTDDAPNRRRYEVFIEAVQANGGWAAGAFLEMDILWAYGGARKYAVPGGANNRGLPLANGGFGFDPADWVAANPQRYTLFHVKDGQPFSNPAQGNSFADVEYGLGTIPFRAFFDKVGARAEHHPLWEQDSAPSTPAAAGGSFGAADRSYRNMFADRTLTWLDELRDQVNGLVMAGRLKASVAEDLQGRLANAIKRYEGGHEESAMGYLGQFIAKVNNQVRGNDAAKMLLLANAQIIMSWLQESEDRENGVS</sequence>